<accession>A0ABN0NYL7</accession>
<protein>
    <submittedName>
        <fullName evidence="1">Uncharacterized protein</fullName>
    </submittedName>
</protein>
<evidence type="ECO:0000313" key="1">
    <source>
        <dbReference type="EMBL" id="ERJ93107.1"/>
    </source>
</evidence>
<proteinExistence type="predicted"/>
<name>A0ABN0NYL7_TRELE</name>
<evidence type="ECO:0000313" key="2">
    <source>
        <dbReference type="Proteomes" id="UP000016649"/>
    </source>
</evidence>
<dbReference type="Proteomes" id="UP000016649">
    <property type="component" value="Unassembled WGS sequence"/>
</dbReference>
<dbReference type="EMBL" id="AWVH01000030">
    <property type="protein sequence ID" value="ERJ93107.1"/>
    <property type="molecule type" value="Genomic_DNA"/>
</dbReference>
<comment type="caution">
    <text evidence="1">The sequence shown here is derived from an EMBL/GenBank/DDBJ whole genome shotgun (WGS) entry which is preliminary data.</text>
</comment>
<keyword evidence="2" id="KW-1185">Reference proteome</keyword>
<sequence>MSKTEINKKKDSAFCRCGVNLYCRFYPRCLEKDDPAGLENSLYF</sequence>
<organism evidence="1 2">
    <name type="scientific">Treponema lecithinolyticum ATCC 700332</name>
    <dbReference type="NCBI Taxonomy" id="1321815"/>
    <lineage>
        <taxon>Bacteria</taxon>
        <taxon>Pseudomonadati</taxon>
        <taxon>Spirochaetota</taxon>
        <taxon>Spirochaetia</taxon>
        <taxon>Spirochaetales</taxon>
        <taxon>Treponemataceae</taxon>
        <taxon>Treponema</taxon>
    </lineage>
</organism>
<reference evidence="1 2" key="1">
    <citation type="submission" date="2013-08" db="EMBL/GenBank/DDBJ databases">
        <authorList>
            <person name="Weinstock G."/>
            <person name="Sodergren E."/>
            <person name="Wylie T."/>
            <person name="Fulton L."/>
            <person name="Fulton R."/>
            <person name="Fronick C."/>
            <person name="O'Laughlin M."/>
            <person name="Godfrey J."/>
            <person name="Miner T."/>
            <person name="Herter B."/>
            <person name="Appelbaum E."/>
            <person name="Cordes M."/>
            <person name="Lek S."/>
            <person name="Wollam A."/>
            <person name="Pepin K.H."/>
            <person name="Palsikar V.B."/>
            <person name="Mitreva M."/>
            <person name="Wilson R.K."/>
        </authorList>
    </citation>
    <scope>NUCLEOTIDE SEQUENCE [LARGE SCALE GENOMIC DNA]</scope>
    <source>
        <strain evidence="1 2">ATCC 700332</strain>
    </source>
</reference>
<gene>
    <name evidence="1" type="ORF">HMPREF9193_01107</name>
</gene>